<keyword evidence="2" id="KW-1185">Reference proteome</keyword>
<dbReference type="OrthoDB" id="10463810at2759"/>
<evidence type="ECO:0000313" key="1">
    <source>
        <dbReference type="EMBL" id="CAF0803122.1"/>
    </source>
</evidence>
<dbReference type="EMBL" id="CAJNOC010000788">
    <property type="protein sequence ID" value="CAF0803122.1"/>
    <property type="molecule type" value="Genomic_DNA"/>
</dbReference>
<protein>
    <submittedName>
        <fullName evidence="1">Uncharacterized protein</fullName>
    </submittedName>
</protein>
<accession>A0A813SXQ8</accession>
<proteinExistence type="predicted"/>
<gene>
    <name evidence="1" type="ORF">OXX778_LOCUS6575</name>
</gene>
<organism evidence="1 2">
    <name type="scientific">Brachionus calyciflorus</name>
    <dbReference type="NCBI Taxonomy" id="104777"/>
    <lineage>
        <taxon>Eukaryota</taxon>
        <taxon>Metazoa</taxon>
        <taxon>Spiralia</taxon>
        <taxon>Gnathifera</taxon>
        <taxon>Rotifera</taxon>
        <taxon>Eurotatoria</taxon>
        <taxon>Monogononta</taxon>
        <taxon>Pseudotrocha</taxon>
        <taxon>Ploima</taxon>
        <taxon>Brachionidae</taxon>
        <taxon>Brachionus</taxon>
    </lineage>
</organism>
<dbReference type="AlphaFoldDB" id="A0A813SXQ8"/>
<name>A0A813SXQ8_9BILA</name>
<evidence type="ECO:0000313" key="2">
    <source>
        <dbReference type="Proteomes" id="UP000663879"/>
    </source>
</evidence>
<sequence length="409" mass="49131">MLEIKNKEYLYLDRRFLPFLVVPFLLSLLAAKKYLKKRTQNKNNFYLINDLNLIKSLINEYKNNSNSFIESELKQPYLLIDTNLRYKLSECEYDKSIVNHFLNRYVYTTRTYLIDVIIRKKFKELIIKKKKTSLHVINLQPKDIHLLVFKCISSYLIYLFGRNEAKKKLRIKQKKFKLLFKYLIKTNDRYNLDLFLSKSDMSDEYKKFFGRFLKLIKTEFQLDLDGNRDDPINFNFDHIKFLIIKKIYLDFTIVGSSLITFLNDLTNNKNNELIDEIRKSDSNLMSHGLIWKLPILDEKTKNYILSSLNLDLFLVKENFSQTVSNKIYTFSKNSYIGFNLSQLRKESKFNEDKLIRKFYCDKFDLDNPENISVIFLKSIVFNLVKNLKFFNHDDKQASDKNIHFFNFYQ</sequence>
<reference evidence="1" key="1">
    <citation type="submission" date="2021-02" db="EMBL/GenBank/DDBJ databases">
        <authorList>
            <person name="Nowell W R."/>
        </authorList>
    </citation>
    <scope>NUCLEOTIDE SEQUENCE</scope>
    <source>
        <strain evidence="1">Ploen Becks lab</strain>
    </source>
</reference>
<dbReference type="Proteomes" id="UP000663879">
    <property type="component" value="Unassembled WGS sequence"/>
</dbReference>
<comment type="caution">
    <text evidence="1">The sequence shown here is derived from an EMBL/GenBank/DDBJ whole genome shotgun (WGS) entry which is preliminary data.</text>
</comment>